<feature type="compositionally biased region" description="Polar residues" evidence="1">
    <location>
        <begin position="218"/>
        <end position="235"/>
    </location>
</feature>
<feature type="compositionally biased region" description="Low complexity" evidence="1">
    <location>
        <begin position="276"/>
        <end position="294"/>
    </location>
</feature>
<accession>A0A9P6MQR7</accession>
<sequence length="347" mass="38182">MITVPSQEIAAFLGNHLDHVLQRTGSNFLTSVAADREFRAGCAIMDVLNAVESVQSILRGLLEKNGTKGRQSERQEMEVRVMSLYLLHCLYSYLPIQQNPFLCLFVDIYNVASQDDKLISERFVTSVILNGNGEELAPKTPSELIALAQKVESKPVNLRMLEEYLPEVPIEDQVKVGLGWDSQQKQRGDKKRVWETFTTGSGSRHGDESDHSPITFPASPSSESCQGVKENVQNGAVTTNTAPVAVTEKQEEEEEELEEWEIEAERRFQDSDIDDAPSLPSPASKKAPTSRPKAAVVAAVVAAAAAAAVATEPVVSKKISPALEQAANTTTGDQDQVKRRRKLWPRK</sequence>
<protein>
    <submittedName>
        <fullName evidence="2">Uncharacterized protein</fullName>
    </submittedName>
</protein>
<feature type="region of interest" description="Disordered" evidence="1">
    <location>
        <begin position="187"/>
        <end position="294"/>
    </location>
</feature>
<evidence type="ECO:0000313" key="3">
    <source>
        <dbReference type="Proteomes" id="UP000703661"/>
    </source>
</evidence>
<reference evidence="2" key="1">
    <citation type="journal article" date="2020" name="Fungal Divers.">
        <title>Resolving the Mortierellaceae phylogeny through synthesis of multi-gene phylogenetics and phylogenomics.</title>
        <authorList>
            <person name="Vandepol N."/>
            <person name="Liber J."/>
            <person name="Desiro A."/>
            <person name="Na H."/>
            <person name="Kennedy M."/>
            <person name="Barry K."/>
            <person name="Grigoriev I.V."/>
            <person name="Miller A.N."/>
            <person name="O'Donnell K."/>
            <person name="Stajich J.E."/>
            <person name="Bonito G."/>
        </authorList>
    </citation>
    <scope>NUCLEOTIDE SEQUENCE</scope>
    <source>
        <strain evidence="2">NRRL 2769</strain>
    </source>
</reference>
<organism evidence="2 3">
    <name type="scientific">Entomortierella chlamydospora</name>
    <dbReference type="NCBI Taxonomy" id="101097"/>
    <lineage>
        <taxon>Eukaryota</taxon>
        <taxon>Fungi</taxon>
        <taxon>Fungi incertae sedis</taxon>
        <taxon>Mucoromycota</taxon>
        <taxon>Mortierellomycotina</taxon>
        <taxon>Mortierellomycetes</taxon>
        <taxon>Mortierellales</taxon>
        <taxon>Mortierellaceae</taxon>
        <taxon>Entomortierella</taxon>
    </lineage>
</organism>
<dbReference type="AlphaFoldDB" id="A0A9P6MQR7"/>
<gene>
    <name evidence="2" type="ORF">BGZ80_001631</name>
</gene>
<feature type="compositionally biased region" description="Low complexity" evidence="1">
    <location>
        <begin position="236"/>
        <end position="247"/>
    </location>
</feature>
<feature type="compositionally biased region" description="Basic residues" evidence="1">
    <location>
        <begin position="338"/>
        <end position="347"/>
    </location>
</feature>
<dbReference type="Proteomes" id="UP000703661">
    <property type="component" value="Unassembled WGS sequence"/>
</dbReference>
<keyword evidence="3" id="KW-1185">Reference proteome</keyword>
<dbReference type="OrthoDB" id="2406564at2759"/>
<feature type="compositionally biased region" description="Acidic residues" evidence="1">
    <location>
        <begin position="250"/>
        <end position="262"/>
    </location>
</feature>
<feature type="region of interest" description="Disordered" evidence="1">
    <location>
        <begin position="310"/>
        <end position="347"/>
    </location>
</feature>
<evidence type="ECO:0000313" key="2">
    <source>
        <dbReference type="EMBL" id="KAG0010267.1"/>
    </source>
</evidence>
<name>A0A9P6MQR7_9FUNG</name>
<proteinExistence type="predicted"/>
<evidence type="ECO:0000256" key="1">
    <source>
        <dbReference type="SAM" id="MobiDB-lite"/>
    </source>
</evidence>
<dbReference type="PROSITE" id="PS50096">
    <property type="entry name" value="IQ"/>
    <property type="match status" value="1"/>
</dbReference>
<dbReference type="EMBL" id="JAAAID010001377">
    <property type="protein sequence ID" value="KAG0010267.1"/>
    <property type="molecule type" value="Genomic_DNA"/>
</dbReference>
<comment type="caution">
    <text evidence="2">The sequence shown here is derived from an EMBL/GenBank/DDBJ whole genome shotgun (WGS) entry which is preliminary data.</text>
</comment>